<dbReference type="InterPro" id="IPR016181">
    <property type="entry name" value="Acyl_CoA_acyltransferase"/>
</dbReference>
<accession>A0A411PGJ2</accession>
<dbReference type="GO" id="GO:0005737">
    <property type="term" value="C:cytoplasm"/>
    <property type="evidence" value="ECO:0007669"/>
    <property type="project" value="TreeGrafter"/>
</dbReference>
<dbReference type="KEGG" id="smai:EXU30_07155"/>
<dbReference type="Pfam" id="PF00583">
    <property type="entry name" value="Acetyltransf_1"/>
    <property type="match status" value="1"/>
</dbReference>
<dbReference type="RefSeq" id="WP_130598690.1">
    <property type="nucleotide sequence ID" value="NZ_CP036200.1"/>
</dbReference>
<dbReference type="PANTHER" id="PTHR13538">
    <property type="entry name" value="N-ACETYLTRANSFERASE 6"/>
    <property type="match status" value="1"/>
</dbReference>
<organism evidence="2 3">
    <name type="scientific">Shewanella maritima</name>
    <dbReference type="NCBI Taxonomy" id="2520507"/>
    <lineage>
        <taxon>Bacteria</taxon>
        <taxon>Pseudomonadati</taxon>
        <taxon>Pseudomonadota</taxon>
        <taxon>Gammaproteobacteria</taxon>
        <taxon>Alteromonadales</taxon>
        <taxon>Shewanellaceae</taxon>
        <taxon>Shewanella</taxon>
    </lineage>
</organism>
<dbReference type="Gene3D" id="3.40.630.30">
    <property type="match status" value="1"/>
</dbReference>
<dbReference type="OrthoDB" id="9787920at2"/>
<name>A0A411PGJ2_9GAMM</name>
<proteinExistence type="predicted"/>
<dbReference type="GO" id="GO:1905502">
    <property type="term" value="F:acetyl-CoA binding"/>
    <property type="evidence" value="ECO:0007669"/>
    <property type="project" value="TreeGrafter"/>
</dbReference>
<dbReference type="CDD" id="cd04301">
    <property type="entry name" value="NAT_SF"/>
    <property type="match status" value="1"/>
</dbReference>
<protein>
    <submittedName>
        <fullName evidence="2">N-acetyltransferase</fullName>
    </submittedName>
</protein>
<dbReference type="EMBL" id="CP036200">
    <property type="protein sequence ID" value="QBF82500.1"/>
    <property type="molecule type" value="Genomic_DNA"/>
</dbReference>
<keyword evidence="3" id="KW-1185">Reference proteome</keyword>
<dbReference type="InterPro" id="IPR000182">
    <property type="entry name" value="GNAT_dom"/>
</dbReference>
<evidence type="ECO:0000259" key="1">
    <source>
        <dbReference type="PROSITE" id="PS51186"/>
    </source>
</evidence>
<feature type="domain" description="N-acetyltransferase" evidence="1">
    <location>
        <begin position="1"/>
        <end position="137"/>
    </location>
</feature>
<sequence>MNIELIEDNHNAVFSELISGLKRHRTEHMGPEEPLPLGLTIKDTQDKVIGGIGGRTIYRNWLIEVLWIDDSLRGQGYGRKLIEQAEELAKQRGCVVAQLDTLEFQAADFYQKMGFEVVGTVPAFEGSPARYFMLKHF</sequence>
<dbReference type="PROSITE" id="PS51186">
    <property type="entry name" value="GNAT"/>
    <property type="match status" value="1"/>
</dbReference>
<dbReference type="InterPro" id="IPR039840">
    <property type="entry name" value="NAA80"/>
</dbReference>
<reference evidence="2 3" key="1">
    <citation type="submission" date="2019-02" db="EMBL/GenBank/DDBJ databases">
        <title>Shewanella sp. D4-2 isolated from Dokdo Island.</title>
        <authorList>
            <person name="Baek K."/>
        </authorList>
    </citation>
    <scope>NUCLEOTIDE SEQUENCE [LARGE SCALE GENOMIC DNA]</scope>
    <source>
        <strain evidence="2 3">D4-2</strain>
    </source>
</reference>
<dbReference type="Proteomes" id="UP000291106">
    <property type="component" value="Chromosome"/>
</dbReference>
<gene>
    <name evidence="2" type="ORF">EXU30_07155</name>
</gene>
<dbReference type="SUPFAM" id="SSF55729">
    <property type="entry name" value="Acyl-CoA N-acyltransferases (Nat)"/>
    <property type="match status" value="1"/>
</dbReference>
<evidence type="ECO:0000313" key="3">
    <source>
        <dbReference type="Proteomes" id="UP000291106"/>
    </source>
</evidence>
<dbReference type="PANTHER" id="PTHR13538:SF4">
    <property type="entry name" value="N-ALPHA-ACETYLTRANSFERASE 80"/>
    <property type="match status" value="1"/>
</dbReference>
<keyword evidence="2" id="KW-0808">Transferase</keyword>
<evidence type="ECO:0000313" key="2">
    <source>
        <dbReference type="EMBL" id="QBF82500.1"/>
    </source>
</evidence>
<dbReference type="AlphaFoldDB" id="A0A411PGJ2"/>
<dbReference type="GO" id="GO:0008080">
    <property type="term" value="F:N-acetyltransferase activity"/>
    <property type="evidence" value="ECO:0007669"/>
    <property type="project" value="InterPro"/>
</dbReference>